<evidence type="ECO:0008006" key="4">
    <source>
        <dbReference type="Google" id="ProtNLM"/>
    </source>
</evidence>
<proteinExistence type="predicted"/>
<evidence type="ECO:0000256" key="1">
    <source>
        <dbReference type="SAM" id="SignalP"/>
    </source>
</evidence>
<keyword evidence="3" id="KW-1185">Reference proteome</keyword>
<name>A0ABR1KVD2_9PEZI</name>
<dbReference type="Proteomes" id="UP001363622">
    <property type="component" value="Unassembled WGS sequence"/>
</dbReference>
<evidence type="ECO:0000313" key="3">
    <source>
        <dbReference type="Proteomes" id="UP001363622"/>
    </source>
</evidence>
<sequence>MGWWREAPISFPFFFLLHIFHSHRLFCESGWAADMRRYRPTCAAAAAAWPLPTHQPLPWWQASWPCRRGQFRLLHWEQRWSLQAAKRLAGSVLQSVSQSVPSTYLPTYA</sequence>
<feature type="chain" id="PRO_5045476537" description="Secreted protein" evidence="1">
    <location>
        <begin position="23"/>
        <end position="109"/>
    </location>
</feature>
<organism evidence="2 3">
    <name type="scientific">Phyllosticta citriasiana</name>
    <dbReference type="NCBI Taxonomy" id="595635"/>
    <lineage>
        <taxon>Eukaryota</taxon>
        <taxon>Fungi</taxon>
        <taxon>Dikarya</taxon>
        <taxon>Ascomycota</taxon>
        <taxon>Pezizomycotina</taxon>
        <taxon>Dothideomycetes</taxon>
        <taxon>Dothideomycetes incertae sedis</taxon>
        <taxon>Botryosphaeriales</taxon>
        <taxon>Phyllostictaceae</taxon>
        <taxon>Phyllosticta</taxon>
    </lineage>
</organism>
<feature type="signal peptide" evidence="1">
    <location>
        <begin position="1"/>
        <end position="22"/>
    </location>
</feature>
<accession>A0ABR1KVD2</accession>
<keyword evidence="1" id="KW-0732">Signal</keyword>
<protein>
    <recommendedName>
        <fullName evidence="4">Secreted protein</fullName>
    </recommendedName>
</protein>
<reference evidence="2 3" key="1">
    <citation type="submission" date="2024-04" db="EMBL/GenBank/DDBJ databases">
        <title>Phyllosticta paracitricarpa is synonymous to the EU quarantine fungus P. citricarpa based on phylogenomic analyses.</title>
        <authorList>
            <consortium name="Lawrence Berkeley National Laboratory"/>
            <person name="Van Ingen-Buijs V.A."/>
            <person name="Van Westerhoven A.C."/>
            <person name="Haridas S."/>
            <person name="Skiadas P."/>
            <person name="Martin F."/>
            <person name="Groenewald J.Z."/>
            <person name="Crous P.W."/>
            <person name="Seidl M.F."/>
        </authorList>
    </citation>
    <scope>NUCLEOTIDE SEQUENCE [LARGE SCALE GENOMIC DNA]</scope>
    <source>
        <strain evidence="2 3">CBS 123371</strain>
    </source>
</reference>
<comment type="caution">
    <text evidence="2">The sequence shown here is derived from an EMBL/GenBank/DDBJ whole genome shotgun (WGS) entry which is preliminary data.</text>
</comment>
<gene>
    <name evidence="2" type="ORF">IWZ03DRAFT_370365</name>
</gene>
<dbReference type="EMBL" id="JBBPHU010000002">
    <property type="protein sequence ID" value="KAK7522139.1"/>
    <property type="molecule type" value="Genomic_DNA"/>
</dbReference>
<evidence type="ECO:0000313" key="2">
    <source>
        <dbReference type="EMBL" id="KAK7522139.1"/>
    </source>
</evidence>